<feature type="transmembrane region" description="Helical" evidence="1">
    <location>
        <begin position="216"/>
        <end position="238"/>
    </location>
</feature>
<protein>
    <submittedName>
        <fullName evidence="3">Uncharacterized protein</fullName>
    </submittedName>
</protein>
<dbReference type="AlphaFoldDB" id="A0A377GHB3"/>
<gene>
    <name evidence="3" type="ORF">NCTC11401_00790</name>
    <name evidence="2" type="ORF">SAMN05421777_10994</name>
</gene>
<keyword evidence="1" id="KW-0472">Membrane</keyword>
<dbReference type="Proteomes" id="UP000254374">
    <property type="component" value="Unassembled WGS sequence"/>
</dbReference>
<reference evidence="2 4" key="1">
    <citation type="submission" date="2017-01" db="EMBL/GenBank/DDBJ databases">
        <authorList>
            <person name="Varghese N."/>
            <person name="Submissions S."/>
        </authorList>
    </citation>
    <scope>NUCLEOTIDE SEQUENCE [LARGE SCALE GENOMIC DNA]</scope>
    <source>
        <strain evidence="2 4">ATCC 33342</strain>
    </source>
</reference>
<feature type="transmembrane region" description="Helical" evidence="1">
    <location>
        <begin position="183"/>
        <end position="204"/>
    </location>
</feature>
<keyword evidence="1" id="KW-1133">Transmembrane helix</keyword>
<sequence length="273" mass="31181">MTWNRFLSRGCYSRNEAFFNSRESQNKFVLIVLIVLLLSYATIASALNVELSETSPTSPAVLTQDEALYVLIHYQSEQPLRFQAIGKYLGKEIKTNIRMNPSQAYPAGEGQAIAWVSYTKEIQIDSVLVTVYDANWQPLETQSISISAIWQEDNGTLSNPKASWVNALNQQQQASMKIPQEPLSTWDILFIQLLYFSIPMYWILQLRLLWKWSGRWRKLACIPLLISIPLVAYTVFALCAGSNLWPLMMLFITPVTLLLLLSIMGYKKMRANS</sequence>
<dbReference type="EMBL" id="FTNL01000009">
    <property type="protein sequence ID" value="SIR28784.1"/>
    <property type="molecule type" value="Genomic_DNA"/>
</dbReference>
<accession>A0A377GHB3</accession>
<proteinExistence type="predicted"/>
<dbReference type="EMBL" id="UGGV01000001">
    <property type="protein sequence ID" value="STO23984.1"/>
    <property type="molecule type" value="Genomic_DNA"/>
</dbReference>
<keyword evidence="4" id="KW-1185">Reference proteome</keyword>
<organism evidence="3 5">
    <name type="scientific">Fluoribacter gormanii</name>
    <dbReference type="NCBI Taxonomy" id="464"/>
    <lineage>
        <taxon>Bacteria</taxon>
        <taxon>Pseudomonadati</taxon>
        <taxon>Pseudomonadota</taxon>
        <taxon>Gammaproteobacteria</taxon>
        <taxon>Legionellales</taxon>
        <taxon>Legionellaceae</taxon>
        <taxon>Fluoribacter</taxon>
    </lineage>
</organism>
<evidence type="ECO:0000313" key="5">
    <source>
        <dbReference type="Proteomes" id="UP000254374"/>
    </source>
</evidence>
<name>A0A377GHB3_9GAMM</name>
<dbReference type="Proteomes" id="UP000186808">
    <property type="component" value="Unassembled WGS sequence"/>
</dbReference>
<keyword evidence="1" id="KW-0812">Transmembrane</keyword>
<evidence type="ECO:0000313" key="3">
    <source>
        <dbReference type="EMBL" id="STO23984.1"/>
    </source>
</evidence>
<dbReference type="RefSeq" id="WP_238587882.1">
    <property type="nucleotide sequence ID" value="NZ_CAAAIX010000008.1"/>
</dbReference>
<evidence type="ECO:0000313" key="2">
    <source>
        <dbReference type="EMBL" id="SIR28784.1"/>
    </source>
</evidence>
<reference evidence="3 5" key="2">
    <citation type="submission" date="2018-06" db="EMBL/GenBank/DDBJ databases">
        <authorList>
            <consortium name="Pathogen Informatics"/>
            <person name="Doyle S."/>
        </authorList>
    </citation>
    <scope>NUCLEOTIDE SEQUENCE [LARGE SCALE GENOMIC DNA]</scope>
    <source>
        <strain evidence="3 5">NCTC11401</strain>
    </source>
</reference>
<dbReference type="STRING" id="464.Lgor_2061"/>
<feature type="transmembrane region" description="Helical" evidence="1">
    <location>
        <begin position="244"/>
        <end position="266"/>
    </location>
</feature>
<evidence type="ECO:0000256" key="1">
    <source>
        <dbReference type="SAM" id="Phobius"/>
    </source>
</evidence>
<evidence type="ECO:0000313" key="4">
    <source>
        <dbReference type="Proteomes" id="UP000186808"/>
    </source>
</evidence>